<gene>
    <name evidence="1" type="ORF">CGLO_17863</name>
</gene>
<reference evidence="2" key="1">
    <citation type="journal article" date="2013" name="Mol. Plant Microbe Interact.">
        <title>Global aspects of pacC regulation of pathogenicity genes in Colletotrichum gloeosporioides as revealed by transcriptome analysis.</title>
        <authorList>
            <person name="Alkan N."/>
            <person name="Meng X."/>
            <person name="Friedlander G."/>
            <person name="Reuveni E."/>
            <person name="Sukno S."/>
            <person name="Sherman A."/>
            <person name="Thon M."/>
            <person name="Fluhr R."/>
            <person name="Prusky D."/>
        </authorList>
    </citation>
    <scope>NUCLEOTIDE SEQUENCE [LARGE SCALE GENOMIC DNA]</scope>
    <source>
        <strain evidence="2">Cg-14</strain>
    </source>
</reference>
<evidence type="ECO:0000313" key="2">
    <source>
        <dbReference type="Proteomes" id="UP000015530"/>
    </source>
</evidence>
<protein>
    <submittedName>
        <fullName evidence="1">Uncharacterized protein</fullName>
    </submittedName>
</protein>
<organism evidence="1 2">
    <name type="scientific">Colletotrichum gloeosporioides (strain Cg-14)</name>
    <name type="common">Anthracnose fungus</name>
    <name type="synonym">Glomerella cingulata</name>
    <dbReference type="NCBI Taxonomy" id="1237896"/>
    <lineage>
        <taxon>Eukaryota</taxon>
        <taxon>Fungi</taxon>
        <taxon>Dikarya</taxon>
        <taxon>Ascomycota</taxon>
        <taxon>Pezizomycotina</taxon>
        <taxon>Sordariomycetes</taxon>
        <taxon>Hypocreomycetidae</taxon>
        <taxon>Glomerellales</taxon>
        <taxon>Glomerellaceae</taxon>
        <taxon>Colletotrichum</taxon>
        <taxon>Colletotrichum gloeosporioides species complex</taxon>
    </lineage>
</organism>
<accession>T0JVU0</accession>
<dbReference type="Proteomes" id="UP000015530">
    <property type="component" value="Unassembled WGS sequence"/>
</dbReference>
<dbReference type="HOGENOM" id="CLU_3435963_0_0_1"/>
<name>T0JVU0_COLGC</name>
<proteinExistence type="predicted"/>
<comment type="caution">
    <text evidence="1">The sequence shown here is derived from an EMBL/GenBank/DDBJ whole genome shotgun (WGS) entry which is preliminary data.</text>
</comment>
<evidence type="ECO:0000313" key="1">
    <source>
        <dbReference type="EMBL" id="EQB43474.1"/>
    </source>
</evidence>
<dbReference type="EMBL" id="AMYD01004269">
    <property type="protein sequence ID" value="EQB43474.1"/>
    <property type="molecule type" value="Genomic_DNA"/>
</dbReference>
<sequence>MAAEKMLISADDI</sequence>